<evidence type="ECO:0000313" key="3">
    <source>
        <dbReference type="EMBL" id="KMQ97015.1"/>
    </source>
</evidence>
<keyword evidence="4" id="KW-1185">Reference proteome</keyword>
<dbReference type="GO" id="GO:0016301">
    <property type="term" value="F:kinase activity"/>
    <property type="evidence" value="ECO:0007669"/>
    <property type="project" value="UniProtKB-KW"/>
</dbReference>
<reference evidence="3 4" key="1">
    <citation type="submission" date="2015-04" db="EMBL/GenBank/DDBJ databases">
        <title>Lasius niger genome sequencing.</title>
        <authorList>
            <person name="Konorov E.A."/>
            <person name="Nikitin M.A."/>
            <person name="Kirill M.V."/>
            <person name="Chang P."/>
        </authorList>
    </citation>
    <scope>NUCLEOTIDE SEQUENCE [LARGE SCALE GENOMIC DNA]</scope>
    <source>
        <tissue evidence="3">Whole</tissue>
    </source>
</reference>
<feature type="compositionally biased region" description="Basic residues" evidence="1">
    <location>
        <begin position="55"/>
        <end position="65"/>
    </location>
</feature>
<feature type="compositionally biased region" description="Low complexity" evidence="1">
    <location>
        <begin position="397"/>
        <end position="409"/>
    </location>
</feature>
<sequence>MSRLVGSNHATRIPGCESSDDEDADHASKADSSNEFEESLHAMSDIYGQTPPRTRLSRKKRHMKQKFSSSDIKSIEKEARPKTIIRRRNTLDTIIFNEMCDKADKDYEDEAKEDVKEGSRKCKRSLKLLRGNERDLKLDVEAAYNYAEKHSGDMATVLTPNQIKGGSTERNCRRQMSHEETRWQNELKDLIWLELQAHHADRSPMAQDEYLCRQREAVEVLLTEIIEYRYDPMADAQEGGSSCISPGDIASDRSANHGSSPNIELGVCPGCLSMYCRACARAQGEALQQVEGLLARLEAAEALYPSRQAFAVSYPLYKSAEFTDRVKAMCLWYNMTKHHRLKLQILGKLLMMLHSKKKQEDFNDSGISSRSSDTVDSSTEQRQFMVRFELPQQDETSSPSDSNNSNNSSVGGLSFISQSLPPTPEISFSYMEDERVDRLDFYLVEFDRHAYRKYIEDVLKTRGLRKSLNFLDRLHTSILRKARLTLEKNDCEEYDSSANEEYEGDKELRRYGIWSPEATELNLPSYRAAFVFLSRVPLDVVHEFLRMRLEQKPEQPSPLSVRQLMRELREGLRIACIHRDRFAAHSRAAVASDETGCESLFEEDVKYFDESLKAVFEVYLDYLQQWVDMVQHDSFHKNLIMDEWLFVKSIAGNISDGYNIAGVKF</sequence>
<feature type="region of interest" description="Disordered" evidence="1">
    <location>
        <begin position="390"/>
        <end position="418"/>
    </location>
</feature>
<dbReference type="EMBL" id="LBMM01001051">
    <property type="protein sequence ID" value="KMQ97015.1"/>
    <property type="molecule type" value="Genomic_DNA"/>
</dbReference>
<proteinExistence type="predicted"/>
<evidence type="ECO:0000259" key="2">
    <source>
        <dbReference type="Pfam" id="PF19431"/>
    </source>
</evidence>
<dbReference type="InterPro" id="IPR045801">
    <property type="entry name" value="MEKK4_N"/>
</dbReference>
<gene>
    <name evidence="3" type="ORF">RF55_2676</name>
</gene>
<organism evidence="3 4">
    <name type="scientific">Lasius niger</name>
    <name type="common">Black garden ant</name>
    <dbReference type="NCBI Taxonomy" id="67767"/>
    <lineage>
        <taxon>Eukaryota</taxon>
        <taxon>Metazoa</taxon>
        <taxon>Ecdysozoa</taxon>
        <taxon>Arthropoda</taxon>
        <taxon>Hexapoda</taxon>
        <taxon>Insecta</taxon>
        <taxon>Pterygota</taxon>
        <taxon>Neoptera</taxon>
        <taxon>Endopterygota</taxon>
        <taxon>Hymenoptera</taxon>
        <taxon>Apocrita</taxon>
        <taxon>Aculeata</taxon>
        <taxon>Formicoidea</taxon>
        <taxon>Formicidae</taxon>
        <taxon>Formicinae</taxon>
        <taxon>Lasius</taxon>
        <taxon>Lasius</taxon>
    </lineage>
</organism>
<evidence type="ECO:0000256" key="1">
    <source>
        <dbReference type="SAM" id="MobiDB-lite"/>
    </source>
</evidence>
<evidence type="ECO:0000313" key="4">
    <source>
        <dbReference type="Proteomes" id="UP000036403"/>
    </source>
</evidence>
<dbReference type="GO" id="GO:0000165">
    <property type="term" value="P:MAPK cascade"/>
    <property type="evidence" value="ECO:0007669"/>
    <property type="project" value="InterPro"/>
</dbReference>
<accession>A0A0J7NX75</accession>
<dbReference type="STRING" id="67767.A0A0J7NX75"/>
<dbReference type="Pfam" id="PF19431">
    <property type="entry name" value="MEKK4_N"/>
    <property type="match status" value="1"/>
</dbReference>
<dbReference type="AlphaFoldDB" id="A0A0J7NX75"/>
<comment type="caution">
    <text evidence="3">The sequence shown here is derived from an EMBL/GenBank/DDBJ whole genome shotgun (WGS) entry which is preliminary data.</text>
</comment>
<keyword evidence="3" id="KW-0808">Transferase</keyword>
<dbReference type="PaxDb" id="67767-A0A0J7NX75"/>
<dbReference type="Proteomes" id="UP000036403">
    <property type="component" value="Unassembled WGS sequence"/>
</dbReference>
<keyword evidence="3" id="KW-0418">Kinase</keyword>
<dbReference type="OrthoDB" id="1043025at2759"/>
<feature type="region of interest" description="Disordered" evidence="1">
    <location>
        <begin position="1"/>
        <end position="75"/>
    </location>
</feature>
<protein>
    <submittedName>
        <fullName evidence="3">Mitogen-activated protein kinase kinase kinase 4-like protein</fullName>
    </submittedName>
</protein>
<feature type="domain" description="Mitogen-activated protein kinase kinase kinase N-terminal" evidence="2">
    <location>
        <begin position="174"/>
        <end position="662"/>
    </location>
</feature>
<name>A0A0J7NX75_LASNI</name>